<gene>
    <name evidence="3" type="ORF">CFOL_v3_33840</name>
</gene>
<evidence type="ECO:0008006" key="5">
    <source>
        <dbReference type="Google" id="ProtNLM"/>
    </source>
</evidence>
<keyword evidence="4" id="KW-1185">Reference proteome</keyword>
<keyword evidence="2" id="KW-1133">Transmembrane helix</keyword>
<evidence type="ECO:0000256" key="2">
    <source>
        <dbReference type="SAM" id="Phobius"/>
    </source>
</evidence>
<feature type="region of interest" description="Disordered" evidence="1">
    <location>
        <begin position="65"/>
        <end position="110"/>
    </location>
</feature>
<evidence type="ECO:0000256" key="1">
    <source>
        <dbReference type="SAM" id="MobiDB-lite"/>
    </source>
</evidence>
<proteinExistence type="predicted"/>
<evidence type="ECO:0000313" key="4">
    <source>
        <dbReference type="Proteomes" id="UP000187406"/>
    </source>
</evidence>
<sequence>MNSSSSTSISQHHIEFSYSRPLLLFSLLNTIVLVIMIGSYRPSAYQVDMGLPCFQFPYEEMGHHQDTAVHDRDDNDYEGYGGGGSNGYYEDDDHSGGSDEEIVWKDEEEVQHEDDLEKRIEDFILMVNNRWREERMKEKLTHQFFE</sequence>
<accession>A0A1Q3DDA3</accession>
<name>A0A1Q3DDA3_CEPFO</name>
<dbReference type="Proteomes" id="UP000187406">
    <property type="component" value="Unassembled WGS sequence"/>
</dbReference>
<keyword evidence="2" id="KW-0472">Membrane</keyword>
<dbReference type="EMBL" id="BDDD01006251">
    <property type="protein sequence ID" value="GAV90431.1"/>
    <property type="molecule type" value="Genomic_DNA"/>
</dbReference>
<keyword evidence="2" id="KW-0812">Transmembrane</keyword>
<protein>
    <recommendedName>
        <fullName evidence="5">DUF761 domain-containing protein</fullName>
    </recommendedName>
</protein>
<feature type="transmembrane region" description="Helical" evidence="2">
    <location>
        <begin position="21"/>
        <end position="40"/>
    </location>
</feature>
<reference evidence="4" key="1">
    <citation type="submission" date="2016-04" db="EMBL/GenBank/DDBJ databases">
        <title>Cephalotus genome sequencing.</title>
        <authorList>
            <person name="Fukushima K."/>
            <person name="Hasebe M."/>
            <person name="Fang X."/>
        </authorList>
    </citation>
    <scope>NUCLEOTIDE SEQUENCE [LARGE SCALE GENOMIC DNA]</scope>
    <source>
        <strain evidence="4">cv. St1</strain>
    </source>
</reference>
<dbReference type="OrthoDB" id="1747626at2759"/>
<organism evidence="3 4">
    <name type="scientific">Cephalotus follicularis</name>
    <name type="common">Albany pitcher plant</name>
    <dbReference type="NCBI Taxonomy" id="3775"/>
    <lineage>
        <taxon>Eukaryota</taxon>
        <taxon>Viridiplantae</taxon>
        <taxon>Streptophyta</taxon>
        <taxon>Embryophyta</taxon>
        <taxon>Tracheophyta</taxon>
        <taxon>Spermatophyta</taxon>
        <taxon>Magnoliopsida</taxon>
        <taxon>eudicotyledons</taxon>
        <taxon>Gunneridae</taxon>
        <taxon>Pentapetalae</taxon>
        <taxon>rosids</taxon>
        <taxon>fabids</taxon>
        <taxon>Oxalidales</taxon>
        <taxon>Cephalotaceae</taxon>
        <taxon>Cephalotus</taxon>
    </lineage>
</organism>
<comment type="caution">
    <text evidence="3">The sequence shown here is derived from an EMBL/GenBank/DDBJ whole genome shotgun (WGS) entry which is preliminary data.</text>
</comment>
<feature type="compositionally biased region" description="Basic and acidic residues" evidence="1">
    <location>
        <begin position="94"/>
        <end position="105"/>
    </location>
</feature>
<evidence type="ECO:0000313" key="3">
    <source>
        <dbReference type="EMBL" id="GAV90431.1"/>
    </source>
</evidence>
<dbReference type="AlphaFoldDB" id="A0A1Q3DDA3"/>
<dbReference type="PANTHER" id="PTHR36595:SF3">
    <property type="entry name" value="TRANSMEMBRANE PROTEIN"/>
    <property type="match status" value="1"/>
</dbReference>
<dbReference type="InParanoid" id="A0A1Q3DDA3"/>
<dbReference type="PANTHER" id="PTHR36595">
    <property type="entry name" value="TRANSMEMBRANE PROTEIN"/>
    <property type="match status" value="1"/>
</dbReference>